<dbReference type="PANTHER" id="PTHR34606">
    <property type="entry name" value="BON DOMAIN-CONTAINING PROTEIN"/>
    <property type="match status" value="1"/>
</dbReference>
<dbReference type="OrthoDB" id="8548025at2"/>
<sequence length="105" mass="11494">MIKIMRHIWILGFLIVMIGLSGCAGLLSTETVESASEEDVMLAMEIKAKLIEATELSAAPIHVEASNGIVVLSGFTETESQRQLANSIARKTRNVKQVDNRIQVK</sequence>
<protein>
    <submittedName>
        <fullName evidence="2">BON domain-containing protein</fullName>
    </submittedName>
</protein>
<dbReference type="STRING" id="52441.SAMN05216302_1003138"/>
<dbReference type="PANTHER" id="PTHR34606:SF15">
    <property type="entry name" value="BON DOMAIN-CONTAINING PROTEIN"/>
    <property type="match status" value="1"/>
</dbReference>
<dbReference type="InterPro" id="IPR051686">
    <property type="entry name" value="Lipoprotein_DolP"/>
</dbReference>
<dbReference type="InterPro" id="IPR007055">
    <property type="entry name" value="BON_dom"/>
</dbReference>
<evidence type="ECO:0000313" key="3">
    <source>
        <dbReference type="Proteomes" id="UP000199533"/>
    </source>
</evidence>
<keyword evidence="3" id="KW-1185">Reference proteome</keyword>
<feature type="domain" description="BON" evidence="1">
    <location>
        <begin position="38"/>
        <end position="105"/>
    </location>
</feature>
<organism evidence="2 3">
    <name type="scientific">Nitrosomonas aestuarii</name>
    <dbReference type="NCBI Taxonomy" id="52441"/>
    <lineage>
        <taxon>Bacteria</taxon>
        <taxon>Pseudomonadati</taxon>
        <taxon>Pseudomonadota</taxon>
        <taxon>Betaproteobacteria</taxon>
        <taxon>Nitrosomonadales</taxon>
        <taxon>Nitrosomonadaceae</taxon>
        <taxon>Nitrosomonas</taxon>
    </lineage>
</organism>
<evidence type="ECO:0000313" key="2">
    <source>
        <dbReference type="EMBL" id="SFK29564.1"/>
    </source>
</evidence>
<dbReference type="Pfam" id="PF04972">
    <property type="entry name" value="BON"/>
    <property type="match status" value="1"/>
</dbReference>
<name>A0A1I3YCH0_9PROT</name>
<dbReference type="PROSITE" id="PS51257">
    <property type="entry name" value="PROKAR_LIPOPROTEIN"/>
    <property type="match status" value="1"/>
</dbReference>
<reference evidence="3" key="1">
    <citation type="submission" date="2016-10" db="EMBL/GenBank/DDBJ databases">
        <authorList>
            <person name="Varghese N."/>
            <person name="Submissions S."/>
        </authorList>
    </citation>
    <scope>NUCLEOTIDE SEQUENCE [LARGE SCALE GENOMIC DNA]</scope>
    <source>
        <strain evidence="3">Nm69</strain>
    </source>
</reference>
<accession>A0A1I3YCH0</accession>
<dbReference type="PROSITE" id="PS50914">
    <property type="entry name" value="BON"/>
    <property type="match status" value="1"/>
</dbReference>
<proteinExistence type="predicted"/>
<gene>
    <name evidence="2" type="ORF">SAMN05216302_1003138</name>
</gene>
<dbReference type="AlphaFoldDB" id="A0A1I3YCH0"/>
<dbReference type="EMBL" id="FOSP01000003">
    <property type="protein sequence ID" value="SFK29564.1"/>
    <property type="molecule type" value="Genomic_DNA"/>
</dbReference>
<dbReference type="Gene3D" id="3.30.1340.30">
    <property type="match status" value="1"/>
</dbReference>
<evidence type="ECO:0000259" key="1">
    <source>
        <dbReference type="PROSITE" id="PS50914"/>
    </source>
</evidence>
<dbReference type="Proteomes" id="UP000199533">
    <property type="component" value="Unassembled WGS sequence"/>
</dbReference>